<dbReference type="AlphaFoldDB" id="A0A2J8TXZ3"/>
<evidence type="ECO:0000256" key="1">
    <source>
        <dbReference type="SAM" id="MobiDB-lite"/>
    </source>
</evidence>
<organism evidence="2">
    <name type="scientific">Pongo abelii</name>
    <name type="common">Sumatran orangutan</name>
    <name type="synonym">Pongo pygmaeus abelii</name>
    <dbReference type="NCBI Taxonomy" id="9601"/>
    <lineage>
        <taxon>Eukaryota</taxon>
        <taxon>Metazoa</taxon>
        <taxon>Chordata</taxon>
        <taxon>Craniata</taxon>
        <taxon>Vertebrata</taxon>
        <taxon>Euteleostomi</taxon>
        <taxon>Mammalia</taxon>
        <taxon>Eutheria</taxon>
        <taxon>Euarchontoglires</taxon>
        <taxon>Primates</taxon>
        <taxon>Haplorrhini</taxon>
        <taxon>Catarrhini</taxon>
        <taxon>Hominidae</taxon>
        <taxon>Pongo</taxon>
    </lineage>
</organism>
<accession>A0A2J8TXZ3</accession>
<sequence>MSTEKVDQKEEAGEKEVCGDQIKGPDKEEMPTGPRSCGR</sequence>
<gene>
    <name evidence="2" type="ORF">CR201_G0031230</name>
</gene>
<protein>
    <submittedName>
        <fullName evidence="2">BSCL2 isoform 25</fullName>
    </submittedName>
</protein>
<feature type="region of interest" description="Disordered" evidence="1">
    <location>
        <begin position="1"/>
        <end position="39"/>
    </location>
</feature>
<name>A0A2J8TXZ3_PONAB</name>
<proteinExistence type="predicted"/>
<feature type="compositionally biased region" description="Basic and acidic residues" evidence="1">
    <location>
        <begin position="1"/>
        <end position="30"/>
    </location>
</feature>
<comment type="caution">
    <text evidence="2">The sequence shown here is derived from an EMBL/GenBank/DDBJ whole genome shotgun (WGS) entry which is preliminary data.</text>
</comment>
<reference evidence="2" key="1">
    <citation type="submission" date="2017-12" db="EMBL/GenBank/DDBJ databases">
        <title>High-resolution comparative analysis of great ape genomes.</title>
        <authorList>
            <person name="Pollen A."/>
            <person name="Hastie A."/>
            <person name="Hormozdiari F."/>
            <person name="Dougherty M."/>
            <person name="Liu R."/>
            <person name="Chaisson M."/>
            <person name="Hoppe E."/>
            <person name="Hill C."/>
            <person name="Pang A."/>
            <person name="Hillier L."/>
            <person name="Baker C."/>
            <person name="Armstrong J."/>
            <person name="Shendure J."/>
            <person name="Paten B."/>
            <person name="Wilson R."/>
            <person name="Chao H."/>
            <person name="Schneider V."/>
            <person name="Ventura M."/>
            <person name="Kronenberg Z."/>
            <person name="Murali S."/>
            <person name="Gordon D."/>
            <person name="Cantsilieris S."/>
            <person name="Munson K."/>
            <person name="Nelson B."/>
            <person name="Raja A."/>
            <person name="Underwood J."/>
            <person name="Diekhans M."/>
            <person name="Fiddes I."/>
            <person name="Haussler D."/>
            <person name="Eichler E."/>
        </authorList>
    </citation>
    <scope>NUCLEOTIDE SEQUENCE [LARGE SCALE GENOMIC DNA]</scope>
    <source>
        <strain evidence="2">Susie</strain>
    </source>
</reference>
<evidence type="ECO:0000313" key="2">
    <source>
        <dbReference type="EMBL" id="PNJ37892.1"/>
    </source>
</evidence>
<dbReference type="EMBL" id="NDHI03003478">
    <property type="protein sequence ID" value="PNJ37892.1"/>
    <property type="molecule type" value="Genomic_DNA"/>
</dbReference>